<gene>
    <name evidence="2" type="ORF">AAFF_G00136480</name>
</gene>
<proteinExistence type="predicted"/>
<comment type="caution">
    <text evidence="2">The sequence shown here is derived from an EMBL/GenBank/DDBJ whole genome shotgun (WGS) entry which is preliminary data.</text>
</comment>
<name>A0AAD7W8V7_9TELE</name>
<evidence type="ECO:0000256" key="1">
    <source>
        <dbReference type="SAM" id="MobiDB-lite"/>
    </source>
</evidence>
<protein>
    <submittedName>
        <fullName evidence="2">Uncharacterized protein</fullName>
    </submittedName>
</protein>
<reference evidence="2" key="1">
    <citation type="journal article" date="2023" name="Science">
        <title>Genome structures resolve the early diversification of teleost fishes.</title>
        <authorList>
            <person name="Parey E."/>
            <person name="Louis A."/>
            <person name="Montfort J."/>
            <person name="Bouchez O."/>
            <person name="Roques C."/>
            <person name="Iampietro C."/>
            <person name="Lluch J."/>
            <person name="Castinel A."/>
            <person name="Donnadieu C."/>
            <person name="Desvignes T."/>
            <person name="Floi Bucao C."/>
            <person name="Jouanno E."/>
            <person name="Wen M."/>
            <person name="Mejri S."/>
            <person name="Dirks R."/>
            <person name="Jansen H."/>
            <person name="Henkel C."/>
            <person name="Chen W.J."/>
            <person name="Zahm M."/>
            <person name="Cabau C."/>
            <person name="Klopp C."/>
            <person name="Thompson A.W."/>
            <person name="Robinson-Rechavi M."/>
            <person name="Braasch I."/>
            <person name="Lecointre G."/>
            <person name="Bobe J."/>
            <person name="Postlethwait J.H."/>
            <person name="Berthelot C."/>
            <person name="Roest Crollius H."/>
            <person name="Guiguen Y."/>
        </authorList>
    </citation>
    <scope>NUCLEOTIDE SEQUENCE</scope>
    <source>
        <strain evidence="2">NC1722</strain>
    </source>
</reference>
<dbReference type="Proteomes" id="UP001221898">
    <property type="component" value="Unassembled WGS sequence"/>
</dbReference>
<dbReference type="AlphaFoldDB" id="A0AAD7W8V7"/>
<accession>A0AAD7W8V7</accession>
<sequence>MGPKKAVNPPAEDDMEEIRKSLNFMSEELSKVARQQTTLLELMNEMTPVRPEVPCTSNPREDSSSSEEEGETTPVTRKRLMYGPNEYRDEGGNPVNAKGGPLDCPFGNYFCEYGVRRLGVLELPSPGCAAVVGSTILGRLCG</sequence>
<evidence type="ECO:0000313" key="3">
    <source>
        <dbReference type="Proteomes" id="UP001221898"/>
    </source>
</evidence>
<feature type="region of interest" description="Disordered" evidence="1">
    <location>
        <begin position="45"/>
        <end position="95"/>
    </location>
</feature>
<organism evidence="2 3">
    <name type="scientific">Aldrovandia affinis</name>
    <dbReference type="NCBI Taxonomy" id="143900"/>
    <lineage>
        <taxon>Eukaryota</taxon>
        <taxon>Metazoa</taxon>
        <taxon>Chordata</taxon>
        <taxon>Craniata</taxon>
        <taxon>Vertebrata</taxon>
        <taxon>Euteleostomi</taxon>
        <taxon>Actinopterygii</taxon>
        <taxon>Neopterygii</taxon>
        <taxon>Teleostei</taxon>
        <taxon>Notacanthiformes</taxon>
        <taxon>Halosauridae</taxon>
        <taxon>Aldrovandia</taxon>
    </lineage>
</organism>
<keyword evidence="3" id="KW-1185">Reference proteome</keyword>
<evidence type="ECO:0000313" key="2">
    <source>
        <dbReference type="EMBL" id="KAJ8388182.1"/>
    </source>
</evidence>
<dbReference type="EMBL" id="JAINUG010000199">
    <property type="protein sequence ID" value="KAJ8388182.1"/>
    <property type="molecule type" value="Genomic_DNA"/>
</dbReference>